<protein>
    <submittedName>
        <fullName evidence="1">Uncharacterized protein</fullName>
    </submittedName>
</protein>
<dbReference type="Proteomes" id="UP000030758">
    <property type="component" value="Unassembled WGS sequence"/>
</dbReference>
<evidence type="ECO:0000313" key="1">
    <source>
        <dbReference type="EMBL" id="KFD57399.1"/>
    </source>
</evidence>
<organism evidence="1 3">
    <name type="scientific">Trichuris suis</name>
    <name type="common">pig whipworm</name>
    <dbReference type="NCBI Taxonomy" id="68888"/>
    <lineage>
        <taxon>Eukaryota</taxon>
        <taxon>Metazoa</taxon>
        <taxon>Ecdysozoa</taxon>
        <taxon>Nematoda</taxon>
        <taxon>Enoplea</taxon>
        <taxon>Dorylaimia</taxon>
        <taxon>Trichinellida</taxon>
        <taxon>Trichuridae</taxon>
        <taxon>Trichuris</taxon>
    </lineage>
</organism>
<evidence type="ECO:0000313" key="3">
    <source>
        <dbReference type="Proteomes" id="UP000030764"/>
    </source>
</evidence>
<reference evidence="1 3" key="1">
    <citation type="journal article" date="2014" name="Nat. Genet.">
        <title>Genome and transcriptome of the porcine whipworm Trichuris suis.</title>
        <authorList>
            <person name="Jex A.R."/>
            <person name="Nejsum P."/>
            <person name="Schwarz E.M."/>
            <person name="Hu L."/>
            <person name="Young N.D."/>
            <person name="Hall R.S."/>
            <person name="Korhonen P.K."/>
            <person name="Liao S."/>
            <person name="Thamsborg S."/>
            <person name="Xia J."/>
            <person name="Xu P."/>
            <person name="Wang S."/>
            <person name="Scheerlinck J.P."/>
            <person name="Hofmann A."/>
            <person name="Sternberg P.W."/>
            <person name="Wang J."/>
            <person name="Gasser R.B."/>
        </authorList>
    </citation>
    <scope>NUCLEOTIDE SEQUENCE [LARGE SCALE GENOMIC DNA]</scope>
    <source>
        <strain evidence="2">DCEP-RM93F</strain>
        <strain evidence="1">DCEP-RM93M</strain>
    </source>
</reference>
<evidence type="ECO:0000313" key="2">
    <source>
        <dbReference type="EMBL" id="KFD72788.1"/>
    </source>
</evidence>
<dbReference type="EMBL" id="KL367476">
    <property type="protein sequence ID" value="KFD72788.1"/>
    <property type="molecule type" value="Genomic_DNA"/>
</dbReference>
<dbReference type="AlphaFoldDB" id="A0A085MJK3"/>
<sequence length="102" mass="11377">MSCYRPDKRGVSHHCESSYAASNDPSGKTLCHIGNKRGSSLPCAILHACEATAECQILCRTENIESCITLSTLLTYIALIVAIRTNQTVYRRSRSDHRIFME</sequence>
<dbReference type="EMBL" id="KL363189">
    <property type="protein sequence ID" value="KFD57399.1"/>
    <property type="molecule type" value="Genomic_DNA"/>
</dbReference>
<accession>A0A085MJK3</accession>
<keyword evidence="3" id="KW-1185">Reference proteome</keyword>
<gene>
    <name evidence="1" type="ORF">M513_01910</name>
    <name evidence="2" type="ORF">M514_01910</name>
</gene>
<name>A0A085MJK3_9BILA</name>
<proteinExistence type="predicted"/>
<dbReference type="Proteomes" id="UP000030764">
    <property type="component" value="Unassembled WGS sequence"/>
</dbReference>